<dbReference type="RefSeq" id="XP_008865179.1">
    <property type="nucleotide sequence ID" value="XM_008866957.1"/>
</dbReference>
<sequence>MHEAESCRLTQTTTKAVLLCHELGGRSGGRKRCAQSRSCGMRFSMDQIEQVLIARDTLATFVYVNAVETKYRWTPPSWRSPCHLTTIPWSRLAWLCPPDSVRTVMADERLVCHCGHCRVRVWLGNPSGDPGRVQAMLVGMCACQSRTIRKLQCLVYAQHIVCLTVRAELNSAAKHTTCAKKLRE</sequence>
<proteinExistence type="predicted"/>
<reference evidence="1" key="1">
    <citation type="submission" date="2013-12" db="EMBL/GenBank/DDBJ databases">
        <title>The Genome Sequence of Aphanomyces invadans NJM9701.</title>
        <authorList>
            <consortium name="The Broad Institute Genomics Platform"/>
            <person name="Russ C."/>
            <person name="Tyler B."/>
            <person name="van West P."/>
            <person name="Dieguez-Uribeondo J."/>
            <person name="Young S.K."/>
            <person name="Zeng Q."/>
            <person name="Gargeya S."/>
            <person name="Fitzgerald M."/>
            <person name="Abouelleil A."/>
            <person name="Alvarado L."/>
            <person name="Chapman S.B."/>
            <person name="Gainer-Dewar J."/>
            <person name="Goldberg J."/>
            <person name="Griggs A."/>
            <person name="Gujja S."/>
            <person name="Hansen M."/>
            <person name="Howarth C."/>
            <person name="Imamovic A."/>
            <person name="Ireland A."/>
            <person name="Larimer J."/>
            <person name="McCowan C."/>
            <person name="Murphy C."/>
            <person name="Pearson M."/>
            <person name="Poon T.W."/>
            <person name="Priest M."/>
            <person name="Roberts A."/>
            <person name="Saif S."/>
            <person name="Shea T."/>
            <person name="Sykes S."/>
            <person name="Wortman J."/>
            <person name="Nusbaum C."/>
            <person name="Birren B."/>
        </authorList>
    </citation>
    <scope>NUCLEOTIDE SEQUENCE [LARGE SCALE GENOMIC DNA]</scope>
    <source>
        <strain evidence="1">NJM9701</strain>
    </source>
</reference>
<dbReference type="AlphaFoldDB" id="A0A024UIK3"/>
<dbReference type="EMBL" id="KI913956">
    <property type="protein sequence ID" value="ETW05403.1"/>
    <property type="molecule type" value="Genomic_DNA"/>
</dbReference>
<dbReference type="VEuPathDB" id="FungiDB:H310_03173"/>
<organism evidence="1">
    <name type="scientific">Aphanomyces invadans</name>
    <dbReference type="NCBI Taxonomy" id="157072"/>
    <lineage>
        <taxon>Eukaryota</taxon>
        <taxon>Sar</taxon>
        <taxon>Stramenopiles</taxon>
        <taxon>Oomycota</taxon>
        <taxon>Saprolegniomycetes</taxon>
        <taxon>Saprolegniales</taxon>
        <taxon>Verrucalvaceae</taxon>
        <taxon>Aphanomyces</taxon>
    </lineage>
</organism>
<dbReference type="GeneID" id="20080223"/>
<name>A0A024UIK3_9STRA</name>
<dbReference type="OrthoDB" id="5596992at2759"/>
<accession>A0A024UIK3</accession>
<dbReference type="RefSeq" id="XP_008865180.1">
    <property type="nucleotide sequence ID" value="XM_008866958.1"/>
</dbReference>
<dbReference type="EMBL" id="KI913956">
    <property type="protein sequence ID" value="ETW05402.1"/>
    <property type="molecule type" value="Genomic_DNA"/>
</dbReference>
<gene>
    <name evidence="1" type="ORF">H310_03173</name>
</gene>
<protein>
    <submittedName>
        <fullName evidence="1">Uncharacterized protein</fullName>
    </submittedName>
</protein>
<evidence type="ECO:0000313" key="1">
    <source>
        <dbReference type="EMBL" id="ETW05403.1"/>
    </source>
</evidence>